<dbReference type="InterPro" id="IPR005807">
    <property type="entry name" value="SecE_bac"/>
</dbReference>
<dbReference type="RefSeq" id="WP_263371518.1">
    <property type="nucleotide sequence ID" value="NZ_JAGSYD010000003.1"/>
</dbReference>
<comment type="function">
    <text evidence="9">Essential subunit of the Sec protein translocation channel SecYEG. Clamps together the 2 halves of SecY. May contact the channel plug during translocation.</text>
</comment>
<evidence type="ECO:0000256" key="1">
    <source>
        <dbReference type="ARBA" id="ARBA00004370"/>
    </source>
</evidence>
<dbReference type="InterPro" id="IPR001901">
    <property type="entry name" value="Translocase_SecE/Sec61-g"/>
</dbReference>
<evidence type="ECO:0000313" key="11">
    <source>
        <dbReference type="Proteomes" id="UP001596391"/>
    </source>
</evidence>
<accession>A0ABW1Z7G4</accession>
<dbReference type="PANTHER" id="PTHR33910">
    <property type="entry name" value="PROTEIN TRANSLOCASE SUBUNIT SECE"/>
    <property type="match status" value="1"/>
</dbReference>
<evidence type="ECO:0000256" key="2">
    <source>
        <dbReference type="ARBA" id="ARBA00022448"/>
    </source>
</evidence>
<proteinExistence type="inferred from homology"/>
<comment type="caution">
    <text evidence="10">The sequence shown here is derived from an EMBL/GenBank/DDBJ whole genome shotgun (WGS) entry which is preliminary data.</text>
</comment>
<keyword evidence="8 9" id="KW-0472">Membrane</keyword>
<organism evidence="10 11">
    <name type="scientific">Granulicella cerasi</name>
    <dbReference type="NCBI Taxonomy" id="741063"/>
    <lineage>
        <taxon>Bacteria</taxon>
        <taxon>Pseudomonadati</taxon>
        <taxon>Acidobacteriota</taxon>
        <taxon>Terriglobia</taxon>
        <taxon>Terriglobales</taxon>
        <taxon>Acidobacteriaceae</taxon>
        <taxon>Granulicella</taxon>
    </lineage>
</organism>
<gene>
    <name evidence="9 10" type="primary">secE</name>
    <name evidence="10" type="ORF">ACFQBQ_05875</name>
</gene>
<dbReference type="PANTHER" id="PTHR33910:SF1">
    <property type="entry name" value="PROTEIN TRANSLOCASE SUBUNIT SECE"/>
    <property type="match status" value="1"/>
</dbReference>
<keyword evidence="4 9" id="KW-0812">Transmembrane</keyword>
<evidence type="ECO:0000313" key="10">
    <source>
        <dbReference type="EMBL" id="MFC6645126.1"/>
    </source>
</evidence>
<evidence type="ECO:0000256" key="3">
    <source>
        <dbReference type="ARBA" id="ARBA00022475"/>
    </source>
</evidence>
<sequence>MANAVVETHETEVEVDQHLSAPQRFMQFLRDTRSEMEKVATPTREEVKNGTIVTIATVFVFAAYFELVDLGIGKLIDKLFIHATR</sequence>
<keyword evidence="7 9" id="KW-0811">Translocation</keyword>
<keyword evidence="2 9" id="KW-0813">Transport</keyword>
<evidence type="ECO:0000256" key="6">
    <source>
        <dbReference type="ARBA" id="ARBA00022989"/>
    </source>
</evidence>
<dbReference type="NCBIfam" id="TIGR00964">
    <property type="entry name" value="secE_bact"/>
    <property type="match status" value="1"/>
</dbReference>
<evidence type="ECO:0000256" key="4">
    <source>
        <dbReference type="ARBA" id="ARBA00022692"/>
    </source>
</evidence>
<keyword evidence="6 9" id="KW-1133">Transmembrane helix</keyword>
<dbReference type="Pfam" id="PF00584">
    <property type="entry name" value="SecE"/>
    <property type="match status" value="1"/>
</dbReference>
<name>A0ABW1Z7G4_9BACT</name>
<dbReference type="InterPro" id="IPR038379">
    <property type="entry name" value="SecE_sf"/>
</dbReference>
<evidence type="ECO:0000256" key="7">
    <source>
        <dbReference type="ARBA" id="ARBA00023010"/>
    </source>
</evidence>
<comment type="subunit">
    <text evidence="9">Component of the Sec protein translocase complex. Heterotrimer consisting of SecY, SecE and SecG subunits. The heterotrimers can form oligomers, although 1 heterotrimer is thought to be able to translocate proteins. Interacts with the ribosome. Interacts with SecDF, and other proteins may be involved. Interacts with SecA.</text>
</comment>
<dbReference type="Gene3D" id="1.20.5.1030">
    <property type="entry name" value="Preprotein translocase secy subunit"/>
    <property type="match status" value="1"/>
</dbReference>
<keyword evidence="11" id="KW-1185">Reference proteome</keyword>
<keyword evidence="5 9" id="KW-0653">Protein transport</keyword>
<evidence type="ECO:0000256" key="5">
    <source>
        <dbReference type="ARBA" id="ARBA00022927"/>
    </source>
</evidence>
<dbReference type="HAMAP" id="MF_00422">
    <property type="entry name" value="SecE"/>
    <property type="match status" value="1"/>
</dbReference>
<reference evidence="11" key="1">
    <citation type="journal article" date="2019" name="Int. J. Syst. Evol. Microbiol.">
        <title>The Global Catalogue of Microorganisms (GCM) 10K type strain sequencing project: providing services to taxonomists for standard genome sequencing and annotation.</title>
        <authorList>
            <consortium name="The Broad Institute Genomics Platform"/>
            <consortium name="The Broad Institute Genome Sequencing Center for Infectious Disease"/>
            <person name="Wu L."/>
            <person name="Ma J."/>
        </authorList>
    </citation>
    <scope>NUCLEOTIDE SEQUENCE [LARGE SCALE GENOMIC DNA]</scope>
    <source>
        <strain evidence="11">CGMCC 1.16026</strain>
    </source>
</reference>
<comment type="similarity">
    <text evidence="9">Belongs to the SecE/SEC61-gamma family.</text>
</comment>
<dbReference type="EMBL" id="JBHSWI010000001">
    <property type="protein sequence ID" value="MFC6645126.1"/>
    <property type="molecule type" value="Genomic_DNA"/>
</dbReference>
<comment type="subcellular location">
    <subcellularLocation>
        <location evidence="1">Membrane</location>
    </subcellularLocation>
</comment>
<dbReference type="Proteomes" id="UP001596391">
    <property type="component" value="Unassembled WGS sequence"/>
</dbReference>
<keyword evidence="3 9" id="KW-1003">Cell membrane</keyword>
<evidence type="ECO:0000256" key="9">
    <source>
        <dbReference type="HAMAP-Rule" id="MF_00422"/>
    </source>
</evidence>
<protein>
    <recommendedName>
        <fullName evidence="9">Protein translocase subunit SecE</fullName>
    </recommendedName>
</protein>
<evidence type="ECO:0000256" key="8">
    <source>
        <dbReference type="ARBA" id="ARBA00023136"/>
    </source>
</evidence>